<keyword evidence="2" id="KW-0540">Nuclease</keyword>
<reference evidence="2" key="2">
    <citation type="submission" date="2013-12" db="EMBL/GenBank/DDBJ databases">
        <title>Mitochondrial Genome of Annulohypoxylon stygium, cohabitant fungus of Tremella fuciformis, reveals intron diversity.</title>
        <authorList>
            <person name="Hsiang T."/>
        </authorList>
    </citation>
    <scope>NUCLEOTIDE SEQUENCE</scope>
</reference>
<keyword evidence="2" id="KW-0255">Endonuclease</keyword>
<dbReference type="PANTHER" id="PTHR37520:SF1">
    <property type="entry name" value="INTRON-ENCODED DNA ENDONUCLEASE AI2A-RELATED"/>
    <property type="match status" value="1"/>
</dbReference>
<dbReference type="GO" id="GO:0004519">
    <property type="term" value="F:endonuclease activity"/>
    <property type="evidence" value="ECO:0007669"/>
    <property type="project" value="UniProtKB-KW"/>
</dbReference>
<proteinExistence type="predicted"/>
<accession>V5RDR1</accession>
<dbReference type="InterPro" id="IPR004860">
    <property type="entry name" value="LAGLIDADG_dom"/>
</dbReference>
<name>V5RDR1_9PEZI</name>
<geneLocation type="mitochondrion" evidence="2"/>
<organism evidence="2">
    <name type="scientific">Annulohypoxylon stygium</name>
    <dbReference type="NCBI Taxonomy" id="326628"/>
    <lineage>
        <taxon>Eukaryota</taxon>
        <taxon>Fungi</taxon>
        <taxon>Dikarya</taxon>
        <taxon>Ascomycota</taxon>
        <taxon>Pezizomycotina</taxon>
        <taxon>Sordariomycetes</taxon>
        <taxon>Xylariomycetidae</taxon>
        <taxon>Xylariales</taxon>
        <taxon>Hypoxylaceae</taxon>
        <taxon>Annulohypoxylon</taxon>
    </lineage>
</organism>
<dbReference type="GeneID" id="17963066"/>
<evidence type="ECO:0000259" key="1">
    <source>
        <dbReference type="Pfam" id="PF00961"/>
    </source>
</evidence>
<keyword evidence="2" id="KW-0496">Mitochondrion</keyword>
<feature type="domain" description="Homing endonuclease LAGLIDADG" evidence="1">
    <location>
        <begin position="262"/>
        <end position="351"/>
    </location>
</feature>
<sequence length="380" mass="44776">MYHSSIFRHQTICVESICNIITIVNSQITKARDYLCNNHCNFKFFNSFTIIRLYMNIMSVLIKWKFEVTRKLVGISEAIRLILVFIKLDWINLMPKLFILNTQIFINKTRFSPKSPLLKNKYCLIFSKNMSTYIKTNSLDNKDTDLDDLAFREWLAGIIDGDGYFLLSKNGYNSCEITMDARDKKVLYLIQQRYGGSVKQVSNAYAFKYKLRNRAGLIAIINDINGLIRNPARLLQMNKLCVKFDIELKYSDNITFNNGWFSGFLDSDGSIYYNESSGQVFIGISQKNKFLLEPLINIYGGRVDISSPKLEAFKYVIYRKAELFNLIDNYFCKYPLRTEKMKRVNLIKQFYLMRISKKNKDIVKFNEWVNFKDKWEKYQD</sequence>
<dbReference type="SUPFAM" id="SSF55608">
    <property type="entry name" value="Homing endonucleases"/>
    <property type="match status" value="2"/>
</dbReference>
<dbReference type="Gene3D" id="3.10.28.10">
    <property type="entry name" value="Homing endonucleases"/>
    <property type="match status" value="2"/>
</dbReference>
<keyword evidence="2" id="KW-0378">Hydrolase</keyword>
<dbReference type="PANTHER" id="PTHR37520">
    <property type="entry name" value="INTRON-ENCODED DNA ENDONUCLEASE AI2A-RELATED"/>
    <property type="match status" value="1"/>
</dbReference>
<dbReference type="Pfam" id="PF00961">
    <property type="entry name" value="LAGLIDADG_1"/>
    <property type="match status" value="1"/>
</dbReference>
<evidence type="ECO:0000313" key="2">
    <source>
        <dbReference type="EMBL" id="AHB33522.1"/>
    </source>
</evidence>
<protein>
    <submittedName>
        <fullName evidence="2">LAGLIDADG endonuclease</fullName>
    </submittedName>
</protein>
<dbReference type="RefSeq" id="YP_008964963.1">
    <property type="nucleotide sequence ID" value="NC_023117.1"/>
</dbReference>
<reference evidence="2" key="1">
    <citation type="submission" date="2013-08" db="EMBL/GenBank/DDBJ databases">
        <authorList>
            <person name="Deng Y.-J."/>
            <person name="Xie B.-G."/>
            <person name="Jiang Y.-J."/>
            <person name="Wang Q.-F."/>
            <person name="Lan F.-S."/>
        </authorList>
    </citation>
    <scope>NUCLEOTIDE SEQUENCE</scope>
</reference>
<dbReference type="AlphaFoldDB" id="V5RDR1"/>
<gene>
    <name evidence="2" type="primary">oi5nad5</name>
</gene>
<dbReference type="EMBL" id="KF545917">
    <property type="protein sequence ID" value="AHB33522.1"/>
    <property type="molecule type" value="Genomic_DNA"/>
</dbReference>
<dbReference type="InterPro" id="IPR027434">
    <property type="entry name" value="Homing_endonucl"/>
</dbReference>